<name>A0ABR2J1Q4_9EUKA</name>
<evidence type="ECO:0000313" key="1">
    <source>
        <dbReference type="EMBL" id="KAK8871831.1"/>
    </source>
</evidence>
<organism evidence="1 2">
    <name type="scientific">Tritrichomonas musculus</name>
    <dbReference type="NCBI Taxonomy" id="1915356"/>
    <lineage>
        <taxon>Eukaryota</taxon>
        <taxon>Metamonada</taxon>
        <taxon>Parabasalia</taxon>
        <taxon>Tritrichomonadida</taxon>
        <taxon>Tritrichomonadidae</taxon>
        <taxon>Tritrichomonas</taxon>
    </lineage>
</organism>
<evidence type="ECO:0000313" key="2">
    <source>
        <dbReference type="Proteomes" id="UP001470230"/>
    </source>
</evidence>
<dbReference type="EMBL" id="JAPFFF010000013">
    <property type="protein sequence ID" value="KAK8871831.1"/>
    <property type="molecule type" value="Genomic_DNA"/>
</dbReference>
<evidence type="ECO:0008006" key="3">
    <source>
        <dbReference type="Google" id="ProtNLM"/>
    </source>
</evidence>
<accession>A0ABR2J1Q4</accession>
<proteinExistence type="predicted"/>
<protein>
    <recommendedName>
        <fullName evidence="3">Condensation domain-containing protein</fullName>
    </recommendedName>
</protein>
<comment type="caution">
    <text evidence="1">The sequence shown here is derived from an EMBL/GenBank/DDBJ whole genome shotgun (WGS) entry which is preliminary data.</text>
</comment>
<sequence length="432" mass="50029">MLSPSFKVFSRPLADHEIHFVNQINNCFIQFALEVENPQELPSILEKIKNATAGLYIKSDGYRLYDNMKNQETVTVHHIPKEIQTLSDCCDWIYNTFTPSYDNSLASIAADERRIVVNSNHSISDGGYFATLLQNIQDPSLDHLFKNKAPMPRDLRSDLLKDEFDEFIRNKEHYMNNWPSFQRSDLTYLNTQEVVDLPDSYNLLPQRFRATIKCSELSPYIYNKETGKVKNMTDILWTGLCMAVNAKNGQFGPIGVGSCMDFRRLVPKERVDNSFGNAFTNFTICVQNANPRMTIGEICSTFRRNFNLIKANDWFYKEYLFPLEYKRENLAISHVSNVGPMKIKSPFKDFYLQCTTKEQGLRPYLQVTSYSKAKEETDMNDLVLHMRFSNSVMSRKNASDIFETYVYFLKNVNPSMKSGDVLDELIHFQNSL</sequence>
<dbReference type="Proteomes" id="UP001470230">
    <property type="component" value="Unassembled WGS sequence"/>
</dbReference>
<keyword evidence="2" id="KW-1185">Reference proteome</keyword>
<gene>
    <name evidence="1" type="ORF">M9Y10_007574</name>
</gene>
<reference evidence="1 2" key="1">
    <citation type="submission" date="2024-04" db="EMBL/GenBank/DDBJ databases">
        <title>Tritrichomonas musculus Genome.</title>
        <authorList>
            <person name="Alves-Ferreira E."/>
            <person name="Grigg M."/>
            <person name="Lorenzi H."/>
            <person name="Galac M."/>
        </authorList>
    </citation>
    <scope>NUCLEOTIDE SEQUENCE [LARGE SCALE GENOMIC DNA]</scope>
    <source>
        <strain evidence="1 2">EAF2021</strain>
    </source>
</reference>